<reference evidence="3 4" key="1">
    <citation type="submission" date="2020-05" db="EMBL/GenBank/DDBJ databases">
        <title>Nakamurella sp. DB0629 isolated from air conditioner.</title>
        <authorList>
            <person name="Kim D.H."/>
            <person name="Kim D.-U."/>
        </authorList>
    </citation>
    <scope>NUCLEOTIDE SEQUENCE [LARGE SCALE GENOMIC DNA]</scope>
    <source>
        <strain evidence="3 4">DB0629</strain>
    </source>
</reference>
<evidence type="ECO:0000259" key="1">
    <source>
        <dbReference type="Pfam" id="PF04480"/>
    </source>
</evidence>
<dbReference type="InterPro" id="IPR007569">
    <property type="entry name" value="DUF559"/>
</dbReference>
<evidence type="ECO:0000313" key="3">
    <source>
        <dbReference type="EMBL" id="NNG34159.1"/>
    </source>
</evidence>
<protein>
    <submittedName>
        <fullName evidence="3">DUF559 domain-containing protein</fullName>
    </submittedName>
</protein>
<organism evidence="3 4">
    <name type="scientific">Nakamurella aerolata</name>
    <dbReference type="NCBI Taxonomy" id="1656892"/>
    <lineage>
        <taxon>Bacteria</taxon>
        <taxon>Bacillati</taxon>
        <taxon>Actinomycetota</taxon>
        <taxon>Actinomycetes</taxon>
        <taxon>Nakamurellales</taxon>
        <taxon>Nakamurellaceae</taxon>
        <taxon>Nakamurella</taxon>
    </lineage>
</organism>
<evidence type="ECO:0000259" key="2">
    <source>
        <dbReference type="Pfam" id="PF13338"/>
    </source>
</evidence>
<name>A0A849A0J0_9ACTN</name>
<dbReference type="RefSeq" id="WP_171197847.1">
    <property type="nucleotide sequence ID" value="NZ_JABEND010000001.1"/>
</dbReference>
<gene>
    <name evidence="3" type="ORF">HKD39_00190</name>
</gene>
<dbReference type="EMBL" id="JABEND010000001">
    <property type="protein sequence ID" value="NNG34159.1"/>
    <property type="molecule type" value="Genomic_DNA"/>
</dbReference>
<comment type="caution">
    <text evidence="3">The sequence shown here is derived from an EMBL/GenBank/DDBJ whole genome shotgun (WGS) entry which is preliminary data.</text>
</comment>
<dbReference type="InterPro" id="IPR025159">
    <property type="entry name" value="AbiEi_N"/>
</dbReference>
<accession>A0A849A0J0</accession>
<dbReference type="AlphaFoldDB" id="A0A849A0J0"/>
<feature type="domain" description="DUF559" evidence="1">
    <location>
        <begin position="215"/>
        <end position="277"/>
    </location>
</feature>
<dbReference type="Pfam" id="PF04480">
    <property type="entry name" value="DUF559"/>
    <property type="match status" value="1"/>
</dbReference>
<evidence type="ECO:0000313" key="4">
    <source>
        <dbReference type="Proteomes" id="UP000562984"/>
    </source>
</evidence>
<sequence>MIPRTRAPAELFALAERQAGVLSREQAAAHGISDRVRERFLEIGLWQPLARGIYWARSRPNWEGLAWAGVLIGGDGSGLIGHAAGHLHGLVDSPPEIIEIGLPAGRRRVNHPPWEFKQRRLAMAGEPPALSVDDTVLDLCQGADIERMTSIIADAVGGRRTTLRRLREALDARPRYQGRRTLLPILREIGNGTHSLLERRYTLDVERAHGLPSAQRQARLGAHRVDNYYAEYRLIVELDGREFHVGSRLRADVQRDNDHLAGGLLTLRFGWPEVTWTPCATAMRVADVLIRNGWSGMPQRCERCDDAELHRR</sequence>
<dbReference type="Proteomes" id="UP000562984">
    <property type="component" value="Unassembled WGS sequence"/>
</dbReference>
<proteinExistence type="predicted"/>
<feature type="domain" description="AbiEi antitoxin N-terminal" evidence="2">
    <location>
        <begin position="10"/>
        <end position="54"/>
    </location>
</feature>
<keyword evidence="4" id="KW-1185">Reference proteome</keyword>
<dbReference type="Pfam" id="PF13338">
    <property type="entry name" value="AbiEi_4"/>
    <property type="match status" value="1"/>
</dbReference>